<name>A0A8X6XRB9_9ARAC</name>
<accession>A0A8X6XRB9</accession>
<dbReference type="Proteomes" id="UP000886998">
    <property type="component" value="Unassembled WGS sequence"/>
</dbReference>
<proteinExistence type="predicted"/>
<organism evidence="1 2">
    <name type="scientific">Trichonephila inaurata madagascariensis</name>
    <dbReference type="NCBI Taxonomy" id="2747483"/>
    <lineage>
        <taxon>Eukaryota</taxon>
        <taxon>Metazoa</taxon>
        <taxon>Ecdysozoa</taxon>
        <taxon>Arthropoda</taxon>
        <taxon>Chelicerata</taxon>
        <taxon>Arachnida</taxon>
        <taxon>Araneae</taxon>
        <taxon>Araneomorphae</taxon>
        <taxon>Entelegynae</taxon>
        <taxon>Araneoidea</taxon>
        <taxon>Nephilidae</taxon>
        <taxon>Trichonephila</taxon>
        <taxon>Trichonephila inaurata</taxon>
    </lineage>
</organism>
<dbReference type="AlphaFoldDB" id="A0A8X6XRB9"/>
<reference evidence="1" key="1">
    <citation type="submission" date="2020-08" db="EMBL/GenBank/DDBJ databases">
        <title>Multicomponent nature underlies the extraordinary mechanical properties of spider dragline silk.</title>
        <authorList>
            <person name="Kono N."/>
            <person name="Nakamura H."/>
            <person name="Mori M."/>
            <person name="Yoshida Y."/>
            <person name="Ohtoshi R."/>
            <person name="Malay A.D."/>
            <person name="Moran D.A.P."/>
            <person name="Tomita M."/>
            <person name="Numata K."/>
            <person name="Arakawa K."/>
        </authorList>
    </citation>
    <scope>NUCLEOTIDE SEQUENCE</scope>
</reference>
<gene>
    <name evidence="1" type="ORF">TNIN_324421</name>
</gene>
<evidence type="ECO:0000313" key="2">
    <source>
        <dbReference type="Proteomes" id="UP000886998"/>
    </source>
</evidence>
<protein>
    <submittedName>
        <fullName evidence="1">Uncharacterized protein</fullName>
    </submittedName>
</protein>
<comment type="caution">
    <text evidence="1">The sequence shown here is derived from an EMBL/GenBank/DDBJ whole genome shotgun (WGS) entry which is preliminary data.</text>
</comment>
<keyword evidence="2" id="KW-1185">Reference proteome</keyword>
<dbReference type="OrthoDB" id="7490920at2759"/>
<evidence type="ECO:0000313" key="1">
    <source>
        <dbReference type="EMBL" id="GFY57209.1"/>
    </source>
</evidence>
<dbReference type="EMBL" id="BMAV01011392">
    <property type="protein sequence ID" value="GFY57209.1"/>
    <property type="molecule type" value="Genomic_DNA"/>
</dbReference>
<sequence>MLITSTTVVTFVVNTSATQKQTITQPSYKDSLLSLLRSEKDLNEPHKLNQAEWSDLVQDFNLPKKAELLASSLHQWILLLHGVKNTVYRTREKNVLHFFENKEHVDARIDTKGLMNFMNISYDPNNWRCCLQTLPSLF</sequence>